<reference evidence="7 8" key="1">
    <citation type="journal article" date="2016" name="Sci. Rep.">
        <title>Metabolic traits of an uncultured archaeal lineage -MSBL1- from brine pools of the Red Sea.</title>
        <authorList>
            <person name="Mwirichia R."/>
            <person name="Alam I."/>
            <person name="Rashid M."/>
            <person name="Vinu M."/>
            <person name="Ba-Alawi W."/>
            <person name="Anthony Kamau A."/>
            <person name="Kamanda Ngugi D."/>
            <person name="Goker M."/>
            <person name="Klenk H.P."/>
            <person name="Bajic V."/>
            <person name="Stingl U."/>
        </authorList>
    </citation>
    <scope>NUCLEOTIDE SEQUENCE [LARGE SCALE GENOMIC DNA]</scope>
    <source>
        <strain evidence="7">SCGC-AAA259E19</strain>
    </source>
</reference>
<dbReference type="InterPro" id="IPR011010">
    <property type="entry name" value="DNA_brk_join_enz"/>
</dbReference>
<dbReference type="InterPro" id="IPR044068">
    <property type="entry name" value="CB"/>
</dbReference>
<evidence type="ECO:0000259" key="6">
    <source>
        <dbReference type="PROSITE" id="PS51900"/>
    </source>
</evidence>
<keyword evidence="8" id="KW-1185">Reference proteome</keyword>
<dbReference type="Pfam" id="PF00589">
    <property type="entry name" value="Phage_integrase"/>
    <property type="match status" value="1"/>
</dbReference>
<protein>
    <recommendedName>
        <fullName evidence="9">Tyr recombinase domain-containing protein</fullName>
    </recommendedName>
</protein>
<dbReference type="PROSITE" id="PS51898">
    <property type="entry name" value="TYR_RECOMBINASE"/>
    <property type="match status" value="1"/>
</dbReference>
<dbReference type="AlphaFoldDB" id="A0A133UNT3"/>
<name>A0A133UNT3_9EURY</name>
<keyword evidence="3" id="KW-0233">DNA recombination</keyword>
<dbReference type="PROSITE" id="PS51900">
    <property type="entry name" value="CB"/>
    <property type="match status" value="1"/>
</dbReference>
<dbReference type="PANTHER" id="PTHR30349:SF41">
    <property type="entry name" value="INTEGRASE_RECOMBINASE PROTEIN MJ0367-RELATED"/>
    <property type="match status" value="1"/>
</dbReference>
<accession>A0A133UNT3</accession>
<keyword evidence="2 4" id="KW-0238">DNA-binding</keyword>
<evidence type="ECO:0000259" key="5">
    <source>
        <dbReference type="PROSITE" id="PS51898"/>
    </source>
</evidence>
<dbReference type="Gene3D" id="1.10.443.10">
    <property type="entry name" value="Intergrase catalytic core"/>
    <property type="match status" value="1"/>
</dbReference>
<evidence type="ECO:0000256" key="3">
    <source>
        <dbReference type="ARBA" id="ARBA00023172"/>
    </source>
</evidence>
<organism evidence="7 8">
    <name type="scientific">candidate division MSBL1 archaeon SCGC-AAA259E19</name>
    <dbReference type="NCBI Taxonomy" id="1698264"/>
    <lineage>
        <taxon>Archaea</taxon>
        <taxon>Methanobacteriati</taxon>
        <taxon>Methanobacteriota</taxon>
        <taxon>candidate division MSBL1</taxon>
    </lineage>
</organism>
<dbReference type="Proteomes" id="UP000070284">
    <property type="component" value="Unassembled WGS sequence"/>
</dbReference>
<dbReference type="InterPro" id="IPR010998">
    <property type="entry name" value="Integrase_recombinase_N"/>
</dbReference>
<dbReference type="GO" id="GO:0003677">
    <property type="term" value="F:DNA binding"/>
    <property type="evidence" value="ECO:0007669"/>
    <property type="project" value="UniProtKB-UniRule"/>
</dbReference>
<sequence length="295" mass="33697">MSKGLEKFRNWLIGSSKVSESSAEQYVYTLRKAEKILDKPLLEAQESEINELLAEMREGEIEVGGEARGYSEKYIKLIKAALKRFFNYHDSGLADKIEVEFEKWQPPSRDKLLDKDTFEKVLRASSIVERALILTLYSTGARISEIVGNKKRGVEPAKIEDLDLEEEIPSLAVQGKGGKKRIVHFLLKRKQTLEALKNHIGFHEKGPIFDFDRHRAWRLCKKAGERVGAFPDSNKNLHPHMLRHMHATDLLLDYGFNIRVIQKDLGHSNLNITSGYLSVSPEDIRKEAEEKIGES</sequence>
<dbReference type="InterPro" id="IPR013762">
    <property type="entry name" value="Integrase-like_cat_sf"/>
</dbReference>
<evidence type="ECO:0000256" key="2">
    <source>
        <dbReference type="ARBA" id="ARBA00023125"/>
    </source>
</evidence>
<proteinExistence type="predicted"/>
<dbReference type="Gene3D" id="1.10.150.130">
    <property type="match status" value="1"/>
</dbReference>
<dbReference type="InterPro" id="IPR050090">
    <property type="entry name" value="Tyrosine_recombinase_XerCD"/>
</dbReference>
<evidence type="ECO:0008006" key="9">
    <source>
        <dbReference type="Google" id="ProtNLM"/>
    </source>
</evidence>
<feature type="domain" description="Tyr recombinase" evidence="5">
    <location>
        <begin position="108"/>
        <end position="289"/>
    </location>
</feature>
<keyword evidence="1" id="KW-0229">DNA integration</keyword>
<evidence type="ECO:0000313" key="8">
    <source>
        <dbReference type="Proteomes" id="UP000070284"/>
    </source>
</evidence>
<comment type="caution">
    <text evidence="7">The sequence shown here is derived from an EMBL/GenBank/DDBJ whole genome shotgun (WGS) entry which is preliminary data.</text>
</comment>
<dbReference type="GO" id="GO:0015074">
    <property type="term" value="P:DNA integration"/>
    <property type="evidence" value="ECO:0007669"/>
    <property type="project" value="UniProtKB-KW"/>
</dbReference>
<gene>
    <name evidence="7" type="ORF">AKJ65_00580</name>
</gene>
<evidence type="ECO:0000256" key="4">
    <source>
        <dbReference type="PROSITE-ProRule" id="PRU01248"/>
    </source>
</evidence>
<dbReference type="InterPro" id="IPR002104">
    <property type="entry name" value="Integrase_catalytic"/>
</dbReference>
<evidence type="ECO:0000256" key="1">
    <source>
        <dbReference type="ARBA" id="ARBA00022908"/>
    </source>
</evidence>
<feature type="domain" description="Core-binding (CB)" evidence="6">
    <location>
        <begin position="1"/>
        <end position="90"/>
    </location>
</feature>
<dbReference type="GO" id="GO:0006310">
    <property type="term" value="P:DNA recombination"/>
    <property type="evidence" value="ECO:0007669"/>
    <property type="project" value="UniProtKB-KW"/>
</dbReference>
<dbReference type="PANTHER" id="PTHR30349">
    <property type="entry name" value="PHAGE INTEGRASE-RELATED"/>
    <property type="match status" value="1"/>
</dbReference>
<dbReference type="EMBL" id="LHXO01000004">
    <property type="protein sequence ID" value="KXA95797.1"/>
    <property type="molecule type" value="Genomic_DNA"/>
</dbReference>
<evidence type="ECO:0000313" key="7">
    <source>
        <dbReference type="EMBL" id="KXA95797.1"/>
    </source>
</evidence>
<dbReference type="SUPFAM" id="SSF56349">
    <property type="entry name" value="DNA breaking-rejoining enzymes"/>
    <property type="match status" value="1"/>
</dbReference>